<gene>
    <name evidence="3" type="primary">20346550</name>
    <name evidence="2" type="ORF">GGTG_06092</name>
</gene>
<evidence type="ECO:0000313" key="3">
    <source>
        <dbReference type="EnsemblFungi" id="EJT76170"/>
    </source>
</evidence>
<reference evidence="3" key="4">
    <citation type="journal article" date="2015" name="G3 (Bethesda)">
        <title>Genome sequences of three phytopathogenic species of the Magnaporthaceae family of fungi.</title>
        <authorList>
            <person name="Okagaki L.H."/>
            <person name="Nunes C.C."/>
            <person name="Sailsbery J."/>
            <person name="Clay B."/>
            <person name="Brown D."/>
            <person name="John T."/>
            <person name="Oh Y."/>
            <person name="Young N."/>
            <person name="Fitzgerald M."/>
            <person name="Haas B.J."/>
            <person name="Zeng Q."/>
            <person name="Young S."/>
            <person name="Adiconis X."/>
            <person name="Fan L."/>
            <person name="Levin J.Z."/>
            <person name="Mitchell T.K."/>
            <person name="Okubara P.A."/>
            <person name="Farman M.L."/>
            <person name="Kohn L.M."/>
            <person name="Birren B."/>
            <person name="Ma L.-J."/>
            <person name="Dean R.A."/>
        </authorList>
    </citation>
    <scope>NUCLEOTIDE SEQUENCE</scope>
    <source>
        <strain evidence="3">R3-111a-1</strain>
    </source>
</reference>
<dbReference type="GeneID" id="20346550"/>
<evidence type="ECO:0000313" key="2">
    <source>
        <dbReference type="EMBL" id="EJT76170.1"/>
    </source>
</evidence>
<keyword evidence="4" id="KW-1185">Reference proteome</keyword>
<name>J3NXT7_GAET3</name>
<dbReference type="Proteomes" id="UP000006039">
    <property type="component" value="Unassembled WGS sequence"/>
</dbReference>
<feature type="compositionally biased region" description="Low complexity" evidence="1">
    <location>
        <begin position="39"/>
        <end position="52"/>
    </location>
</feature>
<dbReference type="EMBL" id="GL385397">
    <property type="protein sequence ID" value="EJT76170.1"/>
    <property type="molecule type" value="Genomic_DNA"/>
</dbReference>
<organism evidence="2">
    <name type="scientific">Gaeumannomyces tritici (strain R3-111a-1)</name>
    <name type="common">Wheat and barley take-all root rot fungus</name>
    <name type="synonym">Gaeumannomyces graminis var. tritici</name>
    <dbReference type="NCBI Taxonomy" id="644352"/>
    <lineage>
        <taxon>Eukaryota</taxon>
        <taxon>Fungi</taxon>
        <taxon>Dikarya</taxon>
        <taxon>Ascomycota</taxon>
        <taxon>Pezizomycotina</taxon>
        <taxon>Sordariomycetes</taxon>
        <taxon>Sordariomycetidae</taxon>
        <taxon>Magnaporthales</taxon>
        <taxon>Magnaporthaceae</taxon>
        <taxon>Gaeumannomyces</taxon>
    </lineage>
</organism>
<proteinExistence type="predicted"/>
<evidence type="ECO:0000313" key="4">
    <source>
        <dbReference type="Proteomes" id="UP000006039"/>
    </source>
</evidence>
<dbReference type="RefSeq" id="XP_009222170.1">
    <property type="nucleotide sequence ID" value="XM_009223906.1"/>
</dbReference>
<dbReference type="AlphaFoldDB" id="J3NXT7"/>
<reference evidence="2" key="2">
    <citation type="submission" date="2010-07" db="EMBL/GenBank/DDBJ databases">
        <authorList>
            <consortium name="The Broad Institute Genome Sequencing Platform"/>
            <consortium name="Broad Institute Genome Sequencing Center for Infectious Disease"/>
            <person name="Ma L.-J."/>
            <person name="Dead R."/>
            <person name="Young S."/>
            <person name="Zeng Q."/>
            <person name="Koehrsen M."/>
            <person name="Alvarado L."/>
            <person name="Berlin A."/>
            <person name="Chapman S.B."/>
            <person name="Chen Z."/>
            <person name="Freedman E."/>
            <person name="Gellesch M."/>
            <person name="Goldberg J."/>
            <person name="Griggs A."/>
            <person name="Gujja S."/>
            <person name="Heilman E.R."/>
            <person name="Heiman D."/>
            <person name="Hepburn T."/>
            <person name="Howarth C."/>
            <person name="Jen D."/>
            <person name="Larson L."/>
            <person name="Mehta T."/>
            <person name="Neiman D."/>
            <person name="Pearson M."/>
            <person name="Roberts A."/>
            <person name="Saif S."/>
            <person name="Shea T."/>
            <person name="Shenoy N."/>
            <person name="Sisk P."/>
            <person name="Stolte C."/>
            <person name="Sykes S."/>
            <person name="Walk T."/>
            <person name="White J."/>
            <person name="Yandava C."/>
            <person name="Haas B."/>
            <person name="Nusbaum C."/>
            <person name="Birren B."/>
        </authorList>
    </citation>
    <scope>NUCLEOTIDE SEQUENCE</scope>
    <source>
        <strain evidence="2">R3-111a-1</strain>
    </source>
</reference>
<reference evidence="3" key="5">
    <citation type="submission" date="2018-04" db="UniProtKB">
        <authorList>
            <consortium name="EnsemblFungi"/>
        </authorList>
    </citation>
    <scope>IDENTIFICATION</scope>
    <source>
        <strain evidence="3">R3-111a-1</strain>
    </source>
</reference>
<protein>
    <submittedName>
        <fullName evidence="2 3">Uncharacterized protein</fullName>
    </submittedName>
</protein>
<reference evidence="4" key="1">
    <citation type="submission" date="2010-07" db="EMBL/GenBank/DDBJ databases">
        <title>The genome sequence of Gaeumannomyces graminis var. tritici strain R3-111a-1.</title>
        <authorList>
            <consortium name="The Broad Institute Genome Sequencing Platform"/>
            <person name="Ma L.-J."/>
            <person name="Dead R."/>
            <person name="Young S."/>
            <person name="Zeng Q."/>
            <person name="Koehrsen M."/>
            <person name="Alvarado L."/>
            <person name="Berlin A."/>
            <person name="Chapman S.B."/>
            <person name="Chen Z."/>
            <person name="Freedman E."/>
            <person name="Gellesch M."/>
            <person name="Goldberg J."/>
            <person name="Griggs A."/>
            <person name="Gujja S."/>
            <person name="Heilman E.R."/>
            <person name="Heiman D."/>
            <person name="Hepburn T."/>
            <person name="Howarth C."/>
            <person name="Jen D."/>
            <person name="Larson L."/>
            <person name="Mehta T."/>
            <person name="Neiman D."/>
            <person name="Pearson M."/>
            <person name="Roberts A."/>
            <person name="Saif S."/>
            <person name="Shea T."/>
            <person name="Shenoy N."/>
            <person name="Sisk P."/>
            <person name="Stolte C."/>
            <person name="Sykes S."/>
            <person name="Walk T."/>
            <person name="White J."/>
            <person name="Yandava C."/>
            <person name="Haas B."/>
            <person name="Nusbaum C."/>
            <person name="Birren B."/>
        </authorList>
    </citation>
    <scope>NUCLEOTIDE SEQUENCE [LARGE SCALE GENOMIC DNA]</scope>
    <source>
        <strain evidence="4">R3-111a-1</strain>
    </source>
</reference>
<feature type="region of interest" description="Disordered" evidence="1">
    <location>
        <begin position="28"/>
        <end position="52"/>
    </location>
</feature>
<reference evidence="2" key="3">
    <citation type="submission" date="2010-09" db="EMBL/GenBank/DDBJ databases">
        <title>Annotation of Gaeumannomyces graminis var. tritici R3-111a-1.</title>
        <authorList>
            <consortium name="The Broad Institute Genome Sequencing Platform"/>
            <person name="Ma L.-J."/>
            <person name="Dead R."/>
            <person name="Young S.K."/>
            <person name="Zeng Q."/>
            <person name="Gargeya S."/>
            <person name="Fitzgerald M."/>
            <person name="Haas B."/>
            <person name="Abouelleil A."/>
            <person name="Alvarado L."/>
            <person name="Arachchi H.M."/>
            <person name="Berlin A."/>
            <person name="Brown A."/>
            <person name="Chapman S.B."/>
            <person name="Chen Z."/>
            <person name="Dunbar C."/>
            <person name="Freedman E."/>
            <person name="Gearin G."/>
            <person name="Gellesch M."/>
            <person name="Goldberg J."/>
            <person name="Griggs A."/>
            <person name="Gujja S."/>
            <person name="Heiman D."/>
            <person name="Howarth C."/>
            <person name="Larson L."/>
            <person name="Lui A."/>
            <person name="MacDonald P.J.P."/>
            <person name="Mehta T."/>
            <person name="Montmayeur A."/>
            <person name="Murphy C."/>
            <person name="Neiman D."/>
            <person name="Pearson M."/>
            <person name="Priest M."/>
            <person name="Roberts A."/>
            <person name="Saif S."/>
            <person name="Shea T."/>
            <person name="Shenoy N."/>
            <person name="Sisk P."/>
            <person name="Stolte C."/>
            <person name="Sykes S."/>
            <person name="Yandava C."/>
            <person name="Wortman J."/>
            <person name="Nusbaum C."/>
            <person name="Birren B."/>
        </authorList>
    </citation>
    <scope>NUCLEOTIDE SEQUENCE</scope>
    <source>
        <strain evidence="2">R3-111a-1</strain>
    </source>
</reference>
<sequence>MQWERRSPLPAETDAEQQGRLSWYLLSGSPAKSPRLEPAAGQTGQALAGAVG</sequence>
<dbReference type="VEuPathDB" id="FungiDB:GGTG_06092"/>
<dbReference type="EnsemblFungi" id="EJT76170">
    <property type="protein sequence ID" value="EJT76170"/>
    <property type="gene ID" value="GGTG_06092"/>
</dbReference>
<accession>J3NXT7</accession>
<dbReference type="HOGENOM" id="CLU_3087357_0_0_1"/>
<evidence type="ECO:0000256" key="1">
    <source>
        <dbReference type="SAM" id="MobiDB-lite"/>
    </source>
</evidence>